<dbReference type="Proteomes" id="UP000186940">
    <property type="component" value="Unassembled WGS sequence"/>
</dbReference>
<dbReference type="EMBL" id="LYOS01000004">
    <property type="protein sequence ID" value="OFV67471.1"/>
    <property type="molecule type" value="Genomic_DNA"/>
</dbReference>
<evidence type="ECO:0000313" key="1">
    <source>
        <dbReference type="EMBL" id="OFV67471.1"/>
    </source>
</evidence>
<gene>
    <name evidence="1" type="ORF">SCAL_001389</name>
</gene>
<dbReference type="AlphaFoldDB" id="A0A1F2P9S8"/>
<sequence>MSGFVQRHDERVDEYLWLSCLLRFRIVASFLHKNSLNKRTLLWEAMDESIE</sequence>
<comment type="caution">
    <text evidence="1">The sequence shown here is derived from an EMBL/GenBank/DDBJ whole genome shotgun (WGS) entry which is preliminary data.</text>
</comment>
<keyword evidence="2" id="KW-1185">Reference proteome</keyword>
<reference evidence="1" key="1">
    <citation type="submission" date="2016-05" db="EMBL/GenBank/DDBJ databases">
        <title>Microbial consortia oxidize butane by reversing methanogenesis.</title>
        <authorList>
            <person name="Laso-Perez R."/>
            <person name="Richter M."/>
            <person name="Wegener G."/>
            <person name="Musat F."/>
        </authorList>
    </citation>
    <scope>NUCLEOTIDE SEQUENCE [LARGE SCALE GENOMIC DNA]</scope>
    <source>
        <strain evidence="1">BOX2</strain>
    </source>
</reference>
<proteinExistence type="predicted"/>
<accession>A0A1F2P9S8</accession>
<evidence type="ECO:0000313" key="2">
    <source>
        <dbReference type="Proteomes" id="UP000186940"/>
    </source>
</evidence>
<name>A0A1F2P9S8_9EURY</name>
<protein>
    <submittedName>
        <fullName evidence="1">Uncharacterized protein</fullName>
    </submittedName>
</protein>
<organism evidence="1 2">
    <name type="scientific">Candidatus Syntropharchaeum caldarium</name>
    <dbReference type="NCBI Taxonomy" id="1838285"/>
    <lineage>
        <taxon>Archaea</taxon>
        <taxon>Methanobacteriati</taxon>
        <taxon>Methanobacteriota</taxon>
        <taxon>Stenosarchaea group</taxon>
        <taxon>Methanomicrobia</taxon>
        <taxon>Methanosarcinales</taxon>
        <taxon>ANME-2 cluster</taxon>
        <taxon>Candidatus Syntropharchaeum</taxon>
    </lineage>
</organism>